<organism evidence="1 2">
    <name type="scientific">Phaeomoniella chlamydospora</name>
    <name type="common">Phaeoacremonium chlamydosporum</name>
    <dbReference type="NCBI Taxonomy" id="158046"/>
    <lineage>
        <taxon>Eukaryota</taxon>
        <taxon>Fungi</taxon>
        <taxon>Dikarya</taxon>
        <taxon>Ascomycota</taxon>
        <taxon>Pezizomycotina</taxon>
        <taxon>Eurotiomycetes</taxon>
        <taxon>Chaetothyriomycetidae</taxon>
        <taxon>Phaeomoniellales</taxon>
        <taxon>Phaeomoniellaceae</taxon>
        <taxon>Phaeomoniella</taxon>
    </lineage>
</organism>
<dbReference type="InterPro" id="IPR011051">
    <property type="entry name" value="RmlC_Cupin_sf"/>
</dbReference>
<gene>
    <name evidence="1" type="ORF">UCRPC4_g04853</name>
</gene>
<evidence type="ECO:0000313" key="1">
    <source>
        <dbReference type="EMBL" id="KKY18702.1"/>
    </source>
</evidence>
<comment type="caution">
    <text evidence="1">The sequence shown here is derived from an EMBL/GenBank/DDBJ whole genome shotgun (WGS) entry which is preliminary data.</text>
</comment>
<keyword evidence="2" id="KW-1185">Reference proteome</keyword>
<sequence>MKAKGQFDVHFHPHHVGAGVSEWKKEDEKLPDGVEPYYLRANTGPHYLLGGVISRPFMTTKQTGGKFAISSIETSSKYTKSIFSSPLVFEKVSHCFCVNEGTVELKLGDGSSELVIPGESAFVPAGVSFSLTFKTKLVNLWSFASGPGIEDVIERSGQPYDSIVIPHQAPEIDEKKVEEVLAKLKVIRSDSK</sequence>
<evidence type="ECO:0000313" key="2">
    <source>
        <dbReference type="Proteomes" id="UP000053317"/>
    </source>
</evidence>
<name>A0A0G2E6P3_PHACM</name>
<reference evidence="1 2" key="2">
    <citation type="submission" date="2015-05" db="EMBL/GenBank/DDBJ databases">
        <authorList>
            <person name="Morales-Cruz A."/>
            <person name="Amrine K.C."/>
            <person name="Cantu D."/>
        </authorList>
    </citation>
    <scope>NUCLEOTIDE SEQUENCE [LARGE SCALE GENOMIC DNA]</scope>
    <source>
        <strain evidence="1">UCRPC4</strain>
    </source>
</reference>
<dbReference type="OrthoDB" id="2588190at2759"/>
<protein>
    <submittedName>
        <fullName evidence="1">Putative cupin domain protein</fullName>
    </submittedName>
</protein>
<dbReference type="AlphaFoldDB" id="A0A0G2E6P3"/>
<dbReference type="Proteomes" id="UP000053317">
    <property type="component" value="Unassembled WGS sequence"/>
</dbReference>
<dbReference type="SUPFAM" id="SSF51182">
    <property type="entry name" value="RmlC-like cupins"/>
    <property type="match status" value="1"/>
</dbReference>
<dbReference type="Gene3D" id="2.60.120.10">
    <property type="entry name" value="Jelly Rolls"/>
    <property type="match status" value="1"/>
</dbReference>
<dbReference type="InterPro" id="IPR014710">
    <property type="entry name" value="RmlC-like_jellyroll"/>
</dbReference>
<proteinExistence type="predicted"/>
<accession>A0A0G2E6P3</accession>
<dbReference type="EMBL" id="LCWF01000118">
    <property type="protein sequence ID" value="KKY18702.1"/>
    <property type="molecule type" value="Genomic_DNA"/>
</dbReference>
<reference evidence="1 2" key="1">
    <citation type="submission" date="2015-05" db="EMBL/GenBank/DDBJ databases">
        <title>Distinctive expansion of gene families associated with plant cell wall degradation and secondary metabolism in the genomes of grapevine trunk pathogens.</title>
        <authorList>
            <person name="Lawrence D.P."/>
            <person name="Travadon R."/>
            <person name="Rolshausen P.E."/>
            <person name="Baumgartner K."/>
        </authorList>
    </citation>
    <scope>NUCLEOTIDE SEQUENCE [LARGE SCALE GENOMIC DNA]</scope>
    <source>
        <strain evidence="1">UCRPC4</strain>
    </source>
</reference>